<reference evidence="5" key="2">
    <citation type="submission" date="2021-08" db="EMBL/GenBank/DDBJ databases">
        <authorList>
            <person name="Eriksson T."/>
        </authorList>
    </citation>
    <scope>NUCLEOTIDE SEQUENCE</scope>
    <source>
        <strain evidence="5">Stoneville</strain>
        <tissue evidence="5">Whole head</tissue>
    </source>
</reference>
<evidence type="ECO:0000256" key="2">
    <source>
        <dbReference type="ARBA" id="ARBA00022695"/>
    </source>
</evidence>
<dbReference type="Proteomes" id="UP000719412">
    <property type="component" value="Unassembled WGS sequence"/>
</dbReference>
<accession>A0A8J6HKG5</accession>
<dbReference type="GO" id="GO:0004190">
    <property type="term" value="F:aspartic-type endopeptidase activity"/>
    <property type="evidence" value="ECO:0007669"/>
    <property type="project" value="InterPro"/>
</dbReference>
<protein>
    <recommendedName>
        <fullName evidence="7">Retrotransposon gag domain-containing protein</fullName>
    </recommendedName>
</protein>
<dbReference type="InterPro" id="IPR036397">
    <property type="entry name" value="RNaseH_sf"/>
</dbReference>
<organism evidence="5 6">
    <name type="scientific">Tenebrio molitor</name>
    <name type="common">Yellow mealworm beetle</name>
    <dbReference type="NCBI Taxonomy" id="7067"/>
    <lineage>
        <taxon>Eukaryota</taxon>
        <taxon>Metazoa</taxon>
        <taxon>Ecdysozoa</taxon>
        <taxon>Arthropoda</taxon>
        <taxon>Hexapoda</taxon>
        <taxon>Insecta</taxon>
        <taxon>Pterygota</taxon>
        <taxon>Neoptera</taxon>
        <taxon>Endopterygota</taxon>
        <taxon>Coleoptera</taxon>
        <taxon>Polyphaga</taxon>
        <taxon>Cucujiformia</taxon>
        <taxon>Tenebrionidae</taxon>
        <taxon>Tenebrio</taxon>
    </lineage>
</organism>
<evidence type="ECO:0000256" key="1">
    <source>
        <dbReference type="ARBA" id="ARBA00022679"/>
    </source>
</evidence>
<dbReference type="InterPro" id="IPR021109">
    <property type="entry name" value="Peptidase_aspartic_dom_sf"/>
</dbReference>
<keyword evidence="3" id="KW-0695">RNA-directed DNA polymerase</keyword>
<gene>
    <name evidence="5" type="ORF">GEV33_007538</name>
</gene>
<keyword evidence="6" id="KW-1185">Reference proteome</keyword>
<feature type="region of interest" description="Disordered" evidence="4">
    <location>
        <begin position="277"/>
        <end position="369"/>
    </location>
</feature>
<keyword evidence="1" id="KW-0808">Transferase</keyword>
<feature type="compositionally biased region" description="Basic and acidic residues" evidence="4">
    <location>
        <begin position="1161"/>
        <end position="1199"/>
    </location>
</feature>
<comment type="caution">
    <text evidence="5">The sequence shown here is derived from an EMBL/GenBank/DDBJ whole genome shotgun (WGS) entry which is preliminary data.</text>
</comment>
<dbReference type="GO" id="GO:0006508">
    <property type="term" value="P:proteolysis"/>
    <property type="evidence" value="ECO:0007669"/>
    <property type="project" value="InterPro"/>
</dbReference>
<dbReference type="InterPro" id="IPR001969">
    <property type="entry name" value="Aspartic_peptidase_AS"/>
</dbReference>
<dbReference type="CDD" id="cd00303">
    <property type="entry name" value="retropepsin_like"/>
    <property type="match status" value="1"/>
</dbReference>
<reference evidence="5" key="1">
    <citation type="journal article" date="2020" name="J Insects Food Feed">
        <title>The yellow mealworm (Tenebrio molitor) genome: a resource for the emerging insects as food and feed industry.</title>
        <authorList>
            <person name="Eriksson T."/>
            <person name="Andere A."/>
            <person name="Kelstrup H."/>
            <person name="Emery V."/>
            <person name="Picard C."/>
        </authorList>
    </citation>
    <scope>NUCLEOTIDE SEQUENCE</scope>
    <source>
        <strain evidence="5">Stoneville</strain>
        <tissue evidence="5">Whole head</tissue>
    </source>
</reference>
<dbReference type="SUPFAM" id="SSF50630">
    <property type="entry name" value="Acid proteases"/>
    <property type="match status" value="1"/>
</dbReference>
<feature type="compositionally biased region" description="Basic and acidic residues" evidence="4">
    <location>
        <begin position="1104"/>
        <end position="1127"/>
    </location>
</feature>
<evidence type="ECO:0000256" key="3">
    <source>
        <dbReference type="ARBA" id="ARBA00022918"/>
    </source>
</evidence>
<dbReference type="Gene3D" id="2.40.70.10">
    <property type="entry name" value="Acid Proteases"/>
    <property type="match status" value="1"/>
</dbReference>
<sequence>MSFILTIYFITPNVHRANCQVERYIPTIIETQVREEWPNVLWKIQLVHNTTIQKSIQMTPLRALIGIESSTPLIRAAQNDLACDLSPVQNLQANQERVKAALHQGNNWQHATCCQLLPWCKAAFRDKLQNAKSTEIDNLNKKRRNHVKYFVGDFVLLHRATLERPSFEGLRRQNPMKFLRTVEEYGHSFGLDSPRLLGVAIDCRNKGNAKHWTDIYRDNWRTYEDFKRDFLKTYLHGALRRDHVVAFRLLRRHDKDVDDASILQKINNIAETAEFLSGQEIPGQNPGFRDNASGDNGPTTTHRHHTDQVQKRPSPDDNRFNMTTGSGTGGLRAMLHGAPRIRSTERGSQQRNGPGSDRNQQVRSGENGTVLLRRTKSKENLMFDREHCSLIKSPVAGNRVNKQRVVPEIDIHIAQHSAMALLDTGSEVSCISEEVWAKLTSTGIKPPTLPITSIHLRGAIGQRSCHVVIQCYLEIVIDEHVYSVVAKITWKNLWDTPATNRVNEEHLESLSALQAKIDPLKIPATPKTKLTHLLQRYRCVVCPRPGVTHTYTHEIKLHDKTPFLKRPYPVPFALPLTTLRPQQALSRNGIRSRIARVTIFAIYGTAVPGLKMRKSRHFVESRRGDASGTLFEGSSNQLNCSIQLNSSIQLDSSIQYRPVPYRTASYRTASFSYRDVPYSTLPRSTGRTSSLSPRTPFYRITELPNYRITESFEFRNTNVKSLGVKHLLADELTYELRIRGITTSRNQDDKRKLLGRALSKELGRPEEYFLSLHDAEYDHDTEVQAIEDTLESIRAILAEFEGTAEDMIFKRLRTLTHLSFRIRRKRLQQDAEYRNEAYATCLLLEADLQEKAAEASPVTVEAPPVVATTPIYVHPHVRSPEPKLVPIHTWGVSFNGEEKGMTVNQFLERVEELSVARNATSRDLFNAAIDLFSGKALIWYSSVRNRLSDWEEVVRFLKEEFLPPDLLWDEIKGRLQGKSESITIYVVVMETLFARLSRPPAEITKVKTIRRNLLPCYLNQLSITEVVTVPELIKLCKKVEELSALRQKHRAAPKSSCVLEPELAYVRASEPAKANPRAIIVKESSGTSVRRRCGDVECPKRVRLEEESRKSKPRRRGADLRNPDGRFVKNQTPECGVKFHARISSSTVGPRKSPRNVQVSRDVDRPVTIKARTSDPQKRAGQKDDALLRNDLNLERRDPTGSFQSQSGVEEASVHKSTPVPKMDSTVRTLQSATIVETSGSTSSVIIEDNVDPLDDSFKKIVGNDSVVLNMSATNVVLNGAEFVEFFELLNVSVVALFRISVELVTTKDVSFDRSVVDLYSVEIKLAEVVDGVMEGISPVLFTSFIVEGVIADKLVSVTTADSDIFGVSATNVVLNGAEFVELFDLLNDSVVVLSAICVELVTTKNVSFGCPMIELYSVEIRLIVDEIVVDDEVKMMGAVKFSGFEVEYVSLMMAETLYSLMVDVSTTSVEARGSTSSVIVGIRPFETDGSVEMLPPVETKALVDVELKLKGTVKFRVIFSVLEIMEVEDASLLVVGKLFLWTLDVSTPTVEFTVVTLSRGVDENIESVKLKYVAFNVIVELSFDFLLPDISVTISSPSVDGVMEGISSVLFTSFISEPVIEDELVSVTTVDSDIFGVSVTSVVLNGAEFAELFKLFKVLVVALFPISVELVTSKDVSFGRSVVELYLVETKLAGGDETILFSVGMLSCVVDETVATRVVLNCVEIVGLFELLNVLVVALSATCDELVISKDVSFGCSMIELYSVEIKLAGDCVSEAVIEDEVTTVDSDIFGVLATNVGLNGAEFVELFELFNVSVVVLSAICVELVISKDVSFGRSVVELYSVEIKLTVDEIAGDDEVKMMSAVKFIGVEVEDVSLLIVETLYSLMVDVSTTSVETRGSTSSVIVGVSVDSLVDLV</sequence>
<proteinExistence type="predicted"/>
<dbReference type="Gene3D" id="3.30.420.10">
    <property type="entry name" value="Ribonuclease H-like superfamily/Ribonuclease H"/>
    <property type="match status" value="1"/>
</dbReference>
<evidence type="ECO:0000313" key="5">
    <source>
        <dbReference type="EMBL" id="KAH0815253.1"/>
    </source>
</evidence>
<dbReference type="EMBL" id="JABDTM020023335">
    <property type="protein sequence ID" value="KAH0815253.1"/>
    <property type="molecule type" value="Genomic_DNA"/>
</dbReference>
<evidence type="ECO:0008006" key="7">
    <source>
        <dbReference type="Google" id="ProtNLM"/>
    </source>
</evidence>
<evidence type="ECO:0000313" key="6">
    <source>
        <dbReference type="Proteomes" id="UP000719412"/>
    </source>
</evidence>
<dbReference type="GO" id="GO:0003676">
    <property type="term" value="F:nucleic acid binding"/>
    <property type="evidence" value="ECO:0007669"/>
    <property type="project" value="InterPro"/>
</dbReference>
<feature type="region of interest" description="Disordered" evidence="4">
    <location>
        <begin position="1104"/>
        <end position="1226"/>
    </location>
</feature>
<keyword evidence="2" id="KW-0548">Nucleotidyltransferase</keyword>
<feature type="compositionally biased region" description="Polar residues" evidence="4">
    <location>
        <begin position="346"/>
        <end position="367"/>
    </location>
</feature>
<feature type="compositionally biased region" description="Basic and acidic residues" evidence="4">
    <location>
        <begin position="306"/>
        <end position="319"/>
    </location>
</feature>
<dbReference type="GO" id="GO:0003964">
    <property type="term" value="F:RNA-directed DNA polymerase activity"/>
    <property type="evidence" value="ECO:0007669"/>
    <property type="project" value="UniProtKB-KW"/>
</dbReference>
<evidence type="ECO:0000256" key="4">
    <source>
        <dbReference type="SAM" id="MobiDB-lite"/>
    </source>
</evidence>
<name>A0A8J6HKG5_TENMO</name>
<dbReference type="PROSITE" id="PS00141">
    <property type="entry name" value="ASP_PROTEASE"/>
    <property type="match status" value="1"/>
</dbReference>